<evidence type="ECO:0000256" key="6">
    <source>
        <dbReference type="SAM" id="Coils"/>
    </source>
</evidence>
<feature type="region of interest" description="Disordered" evidence="7">
    <location>
        <begin position="488"/>
        <end position="548"/>
    </location>
</feature>
<feature type="region of interest" description="Disordered" evidence="7">
    <location>
        <begin position="847"/>
        <end position="872"/>
    </location>
</feature>
<dbReference type="GeneID" id="87958046"/>
<dbReference type="EMBL" id="CP141888">
    <property type="protein sequence ID" value="WRT68934.1"/>
    <property type="molecule type" value="Genomic_DNA"/>
</dbReference>
<accession>A0ABZ1D4G3</accession>
<feature type="compositionally biased region" description="Polar residues" evidence="7">
    <location>
        <begin position="52"/>
        <end position="63"/>
    </location>
</feature>
<feature type="compositionally biased region" description="Polar residues" evidence="7">
    <location>
        <begin position="126"/>
        <end position="143"/>
    </location>
</feature>
<name>A0ABZ1D4G3_9TREE</name>
<feature type="compositionally biased region" description="Low complexity" evidence="7">
    <location>
        <begin position="1068"/>
        <end position="1087"/>
    </location>
</feature>
<proteinExistence type="predicted"/>
<dbReference type="Pfam" id="PF10495">
    <property type="entry name" value="PACT_coil_coil"/>
    <property type="match status" value="1"/>
</dbReference>
<feature type="compositionally biased region" description="Polar residues" evidence="7">
    <location>
        <begin position="168"/>
        <end position="178"/>
    </location>
</feature>
<evidence type="ECO:0000256" key="2">
    <source>
        <dbReference type="ARBA" id="ARBA00022490"/>
    </source>
</evidence>
<feature type="coiled-coil region" evidence="6">
    <location>
        <begin position="1101"/>
        <end position="1152"/>
    </location>
</feature>
<feature type="region of interest" description="Disordered" evidence="7">
    <location>
        <begin position="1067"/>
        <end position="1097"/>
    </location>
</feature>
<evidence type="ECO:0000313" key="10">
    <source>
        <dbReference type="Proteomes" id="UP001329825"/>
    </source>
</evidence>
<feature type="compositionally biased region" description="Basic and acidic residues" evidence="7">
    <location>
        <begin position="1664"/>
        <end position="1677"/>
    </location>
</feature>
<evidence type="ECO:0000259" key="8">
    <source>
        <dbReference type="Pfam" id="PF10495"/>
    </source>
</evidence>
<feature type="compositionally biased region" description="Polar residues" evidence="7">
    <location>
        <begin position="443"/>
        <end position="454"/>
    </location>
</feature>
<feature type="region of interest" description="Disordered" evidence="7">
    <location>
        <begin position="210"/>
        <end position="247"/>
    </location>
</feature>
<feature type="compositionally biased region" description="Low complexity" evidence="7">
    <location>
        <begin position="75"/>
        <end position="103"/>
    </location>
</feature>
<feature type="region of interest" description="Disordered" evidence="7">
    <location>
        <begin position="1660"/>
        <end position="1691"/>
    </location>
</feature>
<gene>
    <name evidence="9" type="ORF">IL334_005916</name>
</gene>
<feature type="region of interest" description="Disordered" evidence="7">
    <location>
        <begin position="443"/>
        <end position="467"/>
    </location>
</feature>
<keyword evidence="3" id="KW-0597">Phosphoprotein</keyword>
<evidence type="ECO:0000256" key="7">
    <source>
        <dbReference type="SAM" id="MobiDB-lite"/>
    </source>
</evidence>
<feature type="region of interest" description="Disordered" evidence="7">
    <location>
        <begin position="671"/>
        <end position="734"/>
    </location>
</feature>
<organism evidence="9 10">
    <name type="scientific">Kwoniella shivajii</name>
    <dbReference type="NCBI Taxonomy" id="564305"/>
    <lineage>
        <taxon>Eukaryota</taxon>
        <taxon>Fungi</taxon>
        <taxon>Dikarya</taxon>
        <taxon>Basidiomycota</taxon>
        <taxon>Agaricomycotina</taxon>
        <taxon>Tremellomycetes</taxon>
        <taxon>Tremellales</taxon>
        <taxon>Cryptococcaceae</taxon>
        <taxon>Kwoniella</taxon>
    </lineage>
</organism>
<feature type="compositionally biased region" description="Polar residues" evidence="7">
    <location>
        <begin position="705"/>
        <end position="714"/>
    </location>
</feature>
<dbReference type="PANTHER" id="PTHR23159:SF31">
    <property type="entry name" value="CENTROSOME-ASSOCIATED PROTEIN CEP250 ISOFORM X1"/>
    <property type="match status" value="1"/>
</dbReference>
<dbReference type="PANTHER" id="PTHR23159">
    <property type="entry name" value="CENTROSOMAL PROTEIN 2"/>
    <property type="match status" value="1"/>
</dbReference>
<keyword evidence="2" id="KW-0963">Cytoplasm</keyword>
<feature type="compositionally biased region" description="Polar residues" evidence="7">
    <location>
        <begin position="672"/>
        <end position="682"/>
    </location>
</feature>
<evidence type="ECO:0000256" key="5">
    <source>
        <dbReference type="ARBA" id="ARBA00023212"/>
    </source>
</evidence>
<dbReference type="Gene3D" id="1.10.287.1490">
    <property type="match status" value="1"/>
</dbReference>
<protein>
    <recommendedName>
        <fullName evidence="8">Pericentrin/AKAP-450 centrosomal targeting domain-containing protein</fullName>
    </recommendedName>
</protein>
<comment type="subcellular location">
    <subcellularLocation>
        <location evidence="1">Cytoplasm</location>
        <location evidence="1">Cytoskeleton</location>
        <location evidence="1">Microtubule organizing center</location>
    </subcellularLocation>
</comment>
<feature type="compositionally biased region" description="Polar residues" evidence="7">
    <location>
        <begin position="302"/>
        <end position="315"/>
    </location>
</feature>
<keyword evidence="5" id="KW-0206">Cytoskeleton</keyword>
<keyword evidence="4 6" id="KW-0175">Coiled coil</keyword>
<dbReference type="RefSeq" id="XP_062793673.1">
    <property type="nucleotide sequence ID" value="XM_062937622.1"/>
</dbReference>
<sequence>MAYHFDTPDRVLKRVQQLEDMELPSLPSFQHDDIEYDSMSGAETSRDDYHYQQKQGQSVSDIVSQEDVATPHPLRAAAAPRPSSTITGTTRSSADSFSTASGSPFPPVDASLREGTPSPYAPAAALTSTPQSRQMRSLSRSILASSTVTADQTATTTSKASRHERTRSGTGSLGNSTHASRRERWQTPGEMSGSFSGDEIVDSIKLGTEKSVPLNDDSEGLYNESHSQSLPELPSLTAPPEETPVTRRLSSANVLFERPRKRGPSATIQQLEAVLATPSDLSTPSGSQTSVVTALPIQQNDRIPSLSRSEVSGTDVSEAASTPEGPVRNVSMMTPRLDAHQEYEVTGEYQYDLESEGSNHGENPTWVYNQDMDHMQQEDQDDSGDLSRFASPSKAMDTYSPAKMAITPSMTHYSTPGTVRGQPFREDSYNSVVATTTVLHDITNSAQNTPSAPLTPSPFGMASKNSEVSTPRAHLDDAARRKSHVLAVLSSSGSTSRVMRPQFRGTPHPLRRVSTAPDTESIAEEGSSMGDSQRSMHRAVTPGATSRLTIDQSADQSFVSVASSADLTSDKRASHLHSRLSRGNTSFPTILLPTTPSSVGGGSLKGFSDQRADGIKIHKHLNAMNKQLLESNADLAREAEAWKYEVEKLRGILEDHDIDCEESNVLGKAHGASTSANISQQLPEWPANSPGGQSGRDNPRGDHTQLISQLSSLSGRKDRSPHGQTSVSAQDLLDGLTPEEYAAVMQEMAEKLESLEEGLDEKDQMISDLQDQLQAAIQSGSPEQNELHDEIDRLSLQLEQADEARVAQQTEFSTKTEQHAKQFGEICSSFEDQVRGLEKELDLAKDEADRLRSDKHRLESLSSAEGREAREQELRKQVQDLETELEVSKEQSRERATEVENLNRHSTQLLEEKEALMLRIETAESKVQDLQQKLDDKADKRLTAGSEEVEAMKNELKAACEAQTAAEDELSRHVEEVATIQQTVSDQEDELDRQHEQIEHLNKVVEALEADLASAQYSSENNEQAEEELRHVQQELQEVHDVLAAKESEVEMLKGKLEIASIATEAIRTSQRRSTSTDSTATPTVKTPGPSNSPSNQDSFVAAIEERLDEAYREIGRLKHELIATPHRKSAIEVRDARIQALEREKAALADRLASGRSMVMPSTPVPAGVQDAGSPFKRPTPLMHKAIVSLRTPRTPGPMGELSWLQTTIGDSNEPILQAQLEYLQNELQDANDQLDHNFSRLESAGIGSVALAEKLAAAEERIGELEDEIRTLIQRNKASLALVSAQKEERERDNEGRMQKALNAVHQQMEELKSDVATERSRLQRDNGRLQNLVSEMKLKGQAEVDSFRSEMARIAETAEADVAAAQADLADSMKERDELKKSIQNSTAKIAQLERDVDQQQRAYEAFSRRNAQASQNSTTTIELNQKNQMVQSLHTTLRDVQEEADRLRDTLSERTRSLEDTQSRLVKFQNERQHVMKELEDFERDLQVQRAESKEFGSQLLALRKEQDNTSRHHQSELQTLERELREARELEHRTSRALADVKSRFESIEQWRIDHRCDSSQALIDQKARFKTQSRSLASQIRYLKAKYTRESTFRNALSLQKRYLLLLVGGMSLDQQATLRTIAQMGYPVPEPPRPKRTLKAVALAVLSIVRAKHTAKSWREEKQLKAESVIKPKHAERRSLSSRT</sequence>
<feature type="region of interest" description="Disordered" evidence="7">
    <location>
        <begin position="22"/>
        <end position="197"/>
    </location>
</feature>
<evidence type="ECO:0000313" key="9">
    <source>
        <dbReference type="EMBL" id="WRT68934.1"/>
    </source>
</evidence>
<feature type="region of interest" description="Disordered" evidence="7">
    <location>
        <begin position="302"/>
        <end position="336"/>
    </location>
</feature>
<evidence type="ECO:0000256" key="3">
    <source>
        <dbReference type="ARBA" id="ARBA00022553"/>
    </source>
</evidence>
<feature type="coiled-coil region" evidence="6">
    <location>
        <begin position="1215"/>
        <end position="1277"/>
    </location>
</feature>
<reference evidence="9 10" key="1">
    <citation type="submission" date="2024-01" db="EMBL/GenBank/DDBJ databases">
        <title>Comparative genomics of Cryptococcus and Kwoniella reveals pathogenesis evolution and contrasting modes of karyotype evolution via chromosome fusion or intercentromeric recombination.</title>
        <authorList>
            <person name="Coelho M.A."/>
            <person name="David-Palma M."/>
            <person name="Shea T."/>
            <person name="Bowers K."/>
            <person name="McGinley-Smith S."/>
            <person name="Mohammad A.W."/>
            <person name="Gnirke A."/>
            <person name="Yurkov A.M."/>
            <person name="Nowrousian M."/>
            <person name="Sun S."/>
            <person name="Cuomo C.A."/>
            <person name="Heitman J."/>
        </authorList>
    </citation>
    <scope>NUCLEOTIDE SEQUENCE [LARGE SCALE GENOMIC DNA]</scope>
    <source>
        <strain evidence="9">CBS 11374</strain>
    </source>
</reference>
<feature type="domain" description="Pericentrin/AKAP-450 centrosomal targeting" evidence="8">
    <location>
        <begin position="1592"/>
        <end position="1665"/>
    </location>
</feature>
<feature type="region of interest" description="Disordered" evidence="7">
    <location>
        <begin position="563"/>
        <end position="589"/>
    </location>
</feature>
<dbReference type="Proteomes" id="UP001329825">
    <property type="component" value="Chromosome 8"/>
</dbReference>
<evidence type="ECO:0000256" key="4">
    <source>
        <dbReference type="ARBA" id="ARBA00023054"/>
    </source>
</evidence>
<dbReference type="InterPro" id="IPR019528">
    <property type="entry name" value="PACT_domain"/>
</dbReference>
<feature type="compositionally biased region" description="Low complexity" evidence="7">
    <location>
        <begin position="144"/>
        <end position="159"/>
    </location>
</feature>
<keyword evidence="10" id="KW-1185">Reference proteome</keyword>
<feature type="coiled-coil region" evidence="6">
    <location>
        <begin position="1358"/>
        <end position="1545"/>
    </location>
</feature>
<evidence type="ECO:0000256" key="1">
    <source>
        <dbReference type="ARBA" id="ARBA00004267"/>
    </source>
</evidence>